<evidence type="ECO:0000256" key="1">
    <source>
        <dbReference type="SAM" id="MobiDB-lite"/>
    </source>
</evidence>
<dbReference type="Proteomes" id="UP001195769">
    <property type="component" value="Unassembled WGS sequence"/>
</dbReference>
<dbReference type="RefSeq" id="XP_041230537.1">
    <property type="nucleotide sequence ID" value="XM_041376617.1"/>
</dbReference>
<organism evidence="2 3">
    <name type="scientific">Suillus fuscotomentosus</name>
    <dbReference type="NCBI Taxonomy" id="1912939"/>
    <lineage>
        <taxon>Eukaryota</taxon>
        <taxon>Fungi</taxon>
        <taxon>Dikarya</taxon>
        <taxon>Basidiomycota</taxon>
        <taxon>Agaricomycotina</taxon>
        <taxon>Agaricomycetes</taxon>
        <taxon>Agaricomycetidae</taxon>
        <taxon>Boletales</taxon>
        <taxon>Suillineae</taxon>
        <taxon>Suillaceae</taxon>
        <taxon>Suillus</taxon>
    </lineage>
</organism>
<comment type="caution">
    <text evidence="2">The sequence shown here is derived from an EMBL/GenBank/DDBJ whole genome shotgun (WGS) entry which is preliminary data.</text>
</comment>
<protein>
    <submittedName>
        <fullName evidence="2">Uncharacterized protein</fullName>
    </submittedName>
</protein>
<name>A0AAD4HQD8_9AGAM</name>
<feature type="region of interest" description="Disordered" evidence="1">
    <location>
        <begin position="44"/>
        <end position="76"/>
    </location>
</feature>
<proteinExistence type="predicted"/>
<dbReference type="EMBL" id="JABBWK010000008">
    <property type="protein sequence ID" value="KAG1904962.1"/>
    <property type="molecule type" value="Genomic_DNA"/>
</dbReference>
<gene>
    <name evidence="2" type="ORF">F5891DRAFT_976543</name>
</gene>
<reference evidence="2" key="1">
    <citation type="journal article" date="2020" name="New Phytol.">
        <title>Comparative genomics reveals dynamic genome evolution in host specialist ectomycorrhizal fungi.</title>
        <authorList>
            <person name="Lofgren L.A."/>
            <person name="Nguyen N.H."/>
            <person name="Vilgalys R."/>
            <person name="Ruytinx J."/>
            <person name="Liao H.L."/>
            <person name="Branco S."/>
            <person name="Kuo A."/>
            <person name="LaButti K."/>
            <person name="Lipzen A."/>
            <person name="Andreopoulos W."/>
            <person name="Pangilinan J."/>
            <person name="Riley R."/>
            <person name="Hundley H."/>
            <person name="Na H."/>
            <person name="Barry K."/>
            <person name="Grigoriev I.V."/>
            <person name="Stajich J.E."/>
            <person name="Kennedy P.G."/>
        </authorList>
    </citation>
    <scope>NUCLEOTIDE SEQUENCE</scope>
    <source>
        <strain evidence="2">FC203</strain>
    </source>
</reference>
<accession>A0AAD4HQD8</accession>
<evidence type="ECO:0000313" key="3">
    <source>
        <dbReference type="Proteomes" id="UP001195769"/>
    </source>
</evidence>
<evidence type="ECO:0000313" key="2">
    <source>
        <dbReference type="EMBL" id="KAG1904962.1"/>
    </source>
</evidence>
<dbReference type="AlphaFoldDB" id="A0AAD4HQD8"/>
<dbReference type="GeneID" id="64670915"/>
<feature type="compositionally biased region" description="Polar residues" evidence="1">
    <location>
        <begin position="55"/>
        <end position="76"/>
    </location>
</feature>
<keyword evidence="3" id="KW-1185">Reference proteome</keyword>
<sequence>MPSKSLTFLQQSTTNGQGCLYERSPAWRSQPTILVSVELQHAPGKEHSPDAGTFKQGSRPSESLLRSSKSCTSGESVSSLEPKLRFLLKSKSKLLKPQALGPKDDLCQCIITTIRKGGKGPEHEAFSDVSENDYHFILDAIQFDDHLARKLSYVPRLQQLFVNLPTPVHKSILAPLHTAMGDIIQSIPLPSVLHTALHTHMNMMVEKDEDNEDDEDTRNLSIPDILVQHETQDAECNLLWPFEISFSQSSEAAKAKIQLFANKNPHVEGGTHFHITEAQTHKLPHDEWVIEQELDKKKVGRIKQVDGSAGGDGISSCSHIWLQPLKVTITTWLHPPNGRLKTTNRRVQYYASAVLFPQQDTAGLQNVQRLFRRTLEIICDSTVWHLEVEHPSRHNDPLIALIKPLKQWTVPDTVVVWDTCVDGLEIATKQTAYRRYHKWHESFLKRTIDEVEGAEHAWANKQGSTTVTDMVFVLRPTYASGNFIFQVFPLLG</sequence>